<keyword evidence="2" id="KW-1185">Reference proteome</keyword>
<proteinExistence type="predicted"/>
<sequence length="75" mass="8554">MHLMISCMDYSVSLARVDFRACRSLANTTKKRKPGKSRIGSFDCIAVSGLYFVFQHMNDFFQTSRIFLNLVVIVA</sequence>
<comment type="caution">
    <text evidence="1">The sequence shown here is derived from an EMBL/GenBank/DDBJ whole genome shotgun (WGS) entry which is preliminary data.</text>
</comment>
<protein>
    <submittedName>
        <fullName evidence="1">Uncharacterized protein</fullName>
    </submittedName>
</protein>
<accession>A0ABM8VJU2</accession>
<evidence type="ECO:0000313" key="2">
    <source>
        <dbReference type="Proteomes" id="UP000730618"/>
    </source>
</evidence>
<organism evidence="1 2">
    <name type="scientific">Paenibacillus allorhizosphaerae</name>
    <dbReference type="NCBI Taxonomy" id="2849866"/>
    <lineage>
        <taxon>Bacteria</taxon>
        <taxon>Bacillati</taxon>
        <taxon>Bacillota</taxon>
        <taxon>Bacilli</taxon>
        <taxon>Bacillales</taxon>
        <taxon>Paenibacillaceae</taxon>
        <taxon>Paenibacillus</taxon>
    </lineage>
</organism>
<evidence type="ECO:0000313" key="1">
    <source>
        <dbReference type="EMBL" id="CAG7645733.1"/>
    </source>
</evidence>
<dbReference type="EMBL" id="CAJVCE010000009">
    <property type="protein sequence ID" value="CAG7645733.1"/>
    <property type="molecule type" value="Genomic_DNA"/>
</dbReference>
<name>A0ABM8VJU2_9BACL</name>
<gene>
    <name evidence="1" type="ORF">PAECIP111802_03590</name>
</gene>
<reference evidence="1 2" key="1">
    <citation type="submission" date="2021-06" db="EMBL/GenBank/DDBJ databases">
        <authorList>
            <person name="Criscuolo A."/>
        </authorList>
    </citation>
    <scope>NUCLEOTIDE SEQUENCE [LARGE SCALE GENOMIC DNA]</scope>
    <source>
        <strain evidence="2">CIP 111802</strain>
    </source>
</reference>
<dbReference type="Proteomes" id="UP000730618">
    <property type="component" value="Unassembled WGS sequence"/>
</dbReference>